<dbReference type="InterPro" id="IPR011042">
    <property type="entry name" value="6-blade_b-propeller_TolB-like"/>
</dbReference>
<feature type="domain" description="Teneurin NHL" evidence="2">
    <location>
        <begin position="205"/>
        <end position="302"/>
    </location>
</feature>
<protein>
    <submittedName>
        <fullName evidence="3">NHL repeat protein</fullName>
    </submittedName>
</protein>
<keyword evidence="4" id="KW-1185">Reference proteome</keyword>
<accession>A0A1A6AL11</accession>
<gene>
    <name evidence="3" type="ORF">CLRAG_34180</name>
</gene>
<dbReference type="PANTHER" id="PTHR13833:SF71">
    <property type="entry name" value="NHL DOMAIN-CONTAINING PROTEIN"/>
    <property type="match status" value="1"/>
</dbReference>
<dbReference type="Pfam" id="PF07550">
    <property type="entry name" value="Shr-like_HID"/>
    <property type="match status" value="1"/>
</dbReference>
<dbReference type="SUPFAM" id="SSF101898">
    <property type="entry name" value="NHL repeat"/>
    <property type="match status" value="1"/>
</dbReference>
<proteinExistence type="predicted"/>
<dbReference type="Pfam" id="PF25021">
    <property type="entry name" value="TEN_NHL"/>
    <property type="match status" value="2"/>
</dbReference>
<comment type="caution">
    <text evidence="3">The sequence shown here is derived from an EMBL/GenBank/DDBJ whole genome shotgun (WGS) entry which is preliminary data.</text>
</comment>
<organism evidence="3 4">
    <name type="scientific">Clostridium ragsdalei P11</name>
    <dbReference type="NCBI Taxonomy" id="1353534"/>
    <lineage>
        <taxon>Bacteria</taxon>
        <taxon>Bacillati</taxon>
        <taxon>Bacillota</taxon>
        <taxon>Clostridia</taxon>
        <taxon>Eubacteriales</taxon>
        <taxon>Clostridiaceae</taxon>
        <taxon>Clostridium</taxon>
    </lineage>
</organism>
<reference evidence="3 4" key="1">
    <citation type="journal article" date="2012" name="Front. Microbiol.">
        <title>Draft Genome Sequence of the Virulent Strain 01-B526 of the Fish Pathogen Aeromonas salmonicida.</title>
        <authorList>
            <person name="Charette S.J."/>
            <person name="Brochu F."/>
            <person name="Boyle B."/>
            <person name="Filion G."/>
            <person name="Tanaka K.H."/>
            <person name="Derome N."/>
        </authorList>
    </citation>
    <scope>NUCLEOTIDE SEQUENCE [LARGE SCALE GENOMIC DNA]</scope>
    <source>
        <strain evidence="3 4">P11</strain>
    </source>
</reference>
<dbReference type="Gene3D" id="2.120.10.30">
    <property type="entry name" value="TolB, C-terminal domain"/>
    <property type="match status" value="4"/>
</dbReference>
<dbReference type="EMBL" id="LROS01000055">
    <property type="protein sequence ID" value="OBR90770.1"/>
    <property type="molecule type" value="Genomic_DNA"/>
</dbReference>
<dbReference type="Proteomes" id="UP000093954">
    <property type="component" value="Unassembled WGS sequence"/>
</dbReference>
<dbReference type="PATRIC" id="fig|1353534.3.peg.3480"/>
<feature type="domain" description="Heme-binding protein Shr-like Hb-interacting" evidence="1">
    <location>
        <begin position="416"/>
        <end position="496"/>
    </location>
</feature>
<dbReference type="RefSeq" id="WP_065079491.1">
    <property type="nucleotide sequence ID" value="NZ_LROS01000055.1"/>
</dbReference>
<sequence length="615" mass="63852">MKISRNKKILGIKFFVLILFVLSIALPQKSEIVKAETNTAGAGIITKVAGTGAKGYSGDGGDALKADIAFSRIAVDGAGNIYITDSLHKRIREVAAVTGMQYGISMTAGNIYTIAGTGTKGYSGDGGPAVKAELRQAAGIAVDNAGNIYFNDSGNYRIRKIDSSGIITTFAGNGIGADYGDDEGEDVPAVQAKISGDGCFCFLVDNKGNLYFTEDDNAKVREVAAVTGMQYGISMKAGNIYTIAGNGTYGYSGDGGSAASAKLYCPDGIALDRAGNLYIADDDNYRVRKVDNTSGIITTAAGNGTKGYTGDGASAVNATMCEPNSVVFDRDDNLLISDWLNYCIRKVDSKGIISTIAGGNGAGSSGDGGPAASAKFKANNIVMDNKNNLYIADYIGNTIRCITLGQSSPVTTAPALTADSSNNTVGQSVDLTFKDDTAWRGAVTGVTVNGKSVDSGKYSTAAGKITIDGSVFTAAGDYKIAVQATGYNDAEVTQTIQAAPVTTTPIYKITPVEDASYQVGSDAGITTLTVNSGVSGLKYFSTKVAPVKSHQGNETVVFAKYSKGMLIDMNATTADFDTVSSAESGFNVNEGDVIKIYVVDQLTNDTNVNPVVFQQ</sequence>
<dbReference type="PANTHER" id="PTHR13833">
    <property type="match status" value="1"/>
</dbReference>
<dbReference type="InterPro" id="IPR011432">
    <property type="entry name" value="Shr-like_HID"/>
</dbReference>
<dbReference type="InterPro" id="IPR056822">
    <property type="entry name" value="TEN_NHL"/>
</dbReference>
<evidence type="ECO:0000313" key="3">
    <source>
        <dbReference type="EMBL" id="OBR90770.1"/>
    </source>
</evidence>
<evidence type="ECO:0000259" key="1">
    <source>
        <dbReference type="Pfam" id="PF07550"/>
    </source>
</evidence>
<dbReference type="AlphaFoldDB" id="A0A1A6AL11"/>
<name>A0A1A6AL11_9CLOT</name>
<feature type="domain" description="Teneurin NHL" evidence="2">
    <location>
        <begin position="116"/>
        <end position="172"/>
    </location>
</feature>
<evidence type="ECO:0000259" key="2">
    <source>
        <dbReference type="Pfam" id="PF25021"/>
    </source>
</evidence>
<evidence type="ECO:0000313" key="4">
    <source>
        <dbReference type="Proteomes" id="UP000093954"/>
    </source>
</evidence>